<keyword evidence="2" id="KW-1185">Reference proteome</keyword>
<evidence type="ECO:0000256" key="1">
    <source>
        <dbReference type="ARBA" id="ARBA00007626"/>
    </source>
</evidence>
<dbReference type="InterPro" id="IPR011990">
    <property type="entry name" value="TPR-like_helical_dom_sf"/>
</dbReference>
<comment type="similarity">
    <text evidence="1">Belongs to the PPR family. P subfamily.</text>
</comment>
<name>A0ABM0XE18_CAMSA</name>
<protein>
    <submittedName>
        <fullName evidence="3">Pentatricopeptide repeat-containing protein At1g43010</fullName>
    </submittedName>
</protein>
<accession>A0ABM0XE18</accession>
<dbReference type="Gene3D" id="1.25.40.10">
    <property type="entry name" value="Tetratricopeptide repeat domain"/>
    <property type="match status" value="1"/>
</dbReference>
<dbReference type="Proteomes" id="UP000694864">
    <property type="component" value="Chromosome 3"/>
</dbReference>
<evidence type="ECO:0000313" key="2">
    <source>
        <dbReference type="Proteomes" id="UP000694864"/>
    </source>
</evidence>
<reference evidence="3" key="2">
    <citation type="submission" date="2025-08" db="UniProtKB">
        <authorList>
            <consortium name="RefSeq"/>
        </authorList>
    </citation>
    <scope>IDENTIFICATION</scope>
    <source>
        <tissue evidence="3">Leaf</tissue>
    </source>
</reference>
<evidence type="ECO:0000313" key="3">
    <source>
        <dbReference type="RefSeq" id="XP_010484542.1"/>
    </source>
</evidence>
<dbReference type="GeneID" id="104762845"/>
<proteinExistence type="inferred from homology"/>
<gene>
    <name evidence="3" type="primary">LOC104762845</name>
</gene>
<dbReference type="PANTHER" id="PTHR45717:SF18">
    <property type="entry name" value="PENTACOTRIPEPTIDE-REPEAT REGION OF PRORP DOMAIN-CONTAINING PROTEIN"/>
    <property type="match status" value="1"/>
</dbReference>
<organism evidence="2 3">
    <name type="scientific">Camelina sativa</name>
    <name type="common">False flax</name>
    <name type="synonym">Myagrum sativum</name>
    <dbReference type="NCBI Taxonomy" id="90675"/>
    <lineage>
        <taxon>Eukaryota</taxon>
        <taxon>Viridiplantae</taxon>
        <taxon>Streptophyta</taxon>
        <taxon>Embryophyta</taxon>
        <taxon>Tracheophyta</taxon>
        <taxon>Spermatophyta</taxon>
        <taxon>Magnoliopsida</taxon>
        <taxon>eudicotyledons</taxon>
        <taxon>Gunneridae</taxon>
        <taxon>Pentapetalae</taxon>
        <taxon>rosids</taxon>
        <taxon>malvids</taxon>
        <taxon>Brassicales</taxon>
        <taxon>Brassicaceae</taxon>
        <taxon>Camelineae</taxon>
        <taxon>Camelina</taxon>
    </lineage>
</organism>
<reference evidence="2" key="1">
    <citation type="journal article" date="2014" name="Nat. Commun.">
        <title>The emerging biofuel crop Camelina sativa retains a highly undifferentiated hexaploid genome structure.</title>
        <authorList>
            <person name="Kagale S."/>
            <person name="Koh C."/>
            <person name="Nixon J."/>
            <person name="Bollina V."/>
            <person name="Clarke W.E."/>
            <person name="Tuteja R."/>
            <person name="Spillane C."/>
            <person name="Robinson S.J."/>
            <person name="Links M.G."/>
            <person name="Clarke C."/>
            <person name="Higgins E.E."/>
            <person name="Huebert T."/>
            <person name="Sharpe A.G."/>
            <person name="Parkin I.A."/>
        </authorList>
    </citation>
    <scope>NUCLEOTIDE SEQUENCE [LARGE SCALE GENOMIC DNA]</scope>
    <source>
        <strain evidence="2">cv. DH55</strain>
    </source>
</reference>
<sequence length="188" mass="21910">MTPIFQQHAQRIHAFGYKSSLFLWYTTLWPPEARSQTLQVRIKVPLHSSQPLLNQWQQQEKQLLIKSLPDTSRFSQELEASKRTVEKKVCTLLAKDYAARLHLIESVLGLEEAEKFFKSTPIYATLLTLYTKYEKTLEKSESTFKKMRELGLLSNPSPFNSMISLYSQLGKPNMVGISYCMRRWKTTK</sequence>
<dbReference type="RefSeq" id="XP_010484542.1">
    <property type="nucleotide sequence ID" value="XM_010486240.2"/>
</dbReference>
<dbReference type="PANTHER" id="PTHR45717">
    <property type="entry name" value="OS12G0527900 PROTEIN"/>
    <property type="match status" value="1"/>
</dbReference>